<dbReference type="GO" id="GO:0033228">
    <property type="term" value="P:cysteine export across plasma membrane"/>
    <property type="evidence" value="ECO:0007669"/>
    <property type="project" value="TreeGrafter"/>
</dbReference>
<dbReference type="RefSeq" id="WP_175169918.1">
    <property type="nucleotide sequence ID" value="NZ_CADIJQ010000003.1"/>
</dbReference>
<accession>A0A6S6ZXD3</accession>
<keyword evidence="3 6" id="KW-0812">Transmembrane</keyword>
<keyword evidence="8" id="KW-1185">Reference proteome</keyword>
<dbReference type="GO" id="GO:0015171">
    <property type="term" value="F:amino acid transmembrane transporter activity"/>
    <property type="evidence" value="ECO:0007669"/>
    <property type="project" value="TreeGrafter"/>
</dbReference>
<feature type="transmembrane region" description="Helical" evidence="6">
    <location>
        <begin position="110"/>
        <end position="134"/>
    </location>
</feature>
<dbReference type="Pfam" id="PF01810">
    <property type="entry name" value="LysE"/>
    <property type="match status" value="1"/>
</dbReference>
<comment type="subcellular location">
    <subcellularLocation>
        <location evidence="1">Cell membrane</location>
        <topology evidence="1">Multi-pass membrane protein</topology>
    </subcellularLocation>
</comment>
<name>A0A6S6ZXD3_9BURK</name>
<keyword evidence="4 6" id="KW-1133">Transmembrane helix</keyword>
<evidence type="ECO:0000313" key="7">
    <source>
        <dbReference type="EMBL" id="CAB3701668.1"/>
    </source>
</evidence>
<evidence type="ECO:0000256" key="6">
    <source>
        <dbReference type="SAM" id="Phobius"/>
    </source>
</evidence>
<feature type="transmembrane region" description="Helical" evidence="6">
    <location>
        <begin position="140"/>
        <end position="161"/>
    </location>
</feature>
<evidence type="ECO:0000256" key="5">
    <source>
        <dbReference type="ARBA" id="ARBA00023136"/>
    </source>
</evidence>
<evidence type="ECO:0000313" key="8">
    <source>
        <dbReference type="Proteomes" id="UP000494269"/>
    </source>
</evidence>
<protein>
    <recommendedName>
        <fullName evidence="9">Multidrug transporter MatE</fullName>
    </recommendedName>
</protein>
<evidence type="ECO:0000256" key="2">
    <source>
        <dbReference type="ARBA" id="ARBA00022475"/>
    </source>
</evidence>
<dbReference type="InterPro" id="IPR001123">
    <property type="entry name" value="LeuE-type"/>
</dbReference>
<keyword evidence="5 6" id="KW-0472">Membrane</keyword>
<gene>
    <name evidence="7" type="ORF">LMG3441_02600</name>
</gene>
<dbReference type="GO" id="GO:0005886">
    <property type="term" value="C:plasma membrane"/>
    <property type="evidence" value="ECO:0007669"/>
    <property type="project" value="UniProtKB-SubCell"/>
</dbReference>
<reference evidence="7 8" key="1">
    <citation type="submission" date="2020-04" db="EMBL/GenBank/DDBJ databases">
        <authorList>
            <person name="De Canck E."/>
        </authorList>
    </citation>
    <scope>NUCLEOTIDE SEQUENCE [LARGE SCALE GENOMIC DNA]</scope>
    <source>
        <strain evidence="7 8">LMG 3441</strain>
    </source>
</reference>
<dbReference type="AlphaFoldDB" id="A0A6S6ZXD3"/>
<dbReference type="PANTHER" id="PTHR30086:SF20">
    <property type="entry name" value="ARGININE EXPORTER PROTEIN ARGO-RELATED"/>
    <property type="match status" value="1"/>
</dbReference>
<sequence>MVSASTLGLFLAGVAVILAMPGPTNTLLAAAGLRQGFLRSARLTGAELAGYLIAITVWGRFLEQAAQAFPWLPAVVRVAASVYIAYLSIRMWRAAQTVPSAAQQMIGMRTLFVATLLNPKGILFASGIFPPAAFLNLSTYLVFMAIFAALLVPIGLMWVAFGASLGNQKIKWISPAQVQRGASVVLGLFSLSLAWAAFR</sequence>
<dbReference type="Proteomes" id="UP000494269">
    <property type="component" value="Unassembled WGS sequence"/>
</dbReference>
<feature type="transmembrane region" description="Helical" evidence="6">
    <location>
        <begin position="68"/>
        <end position="89"/>
    </location>
</feature>
<evidence type="ECO:0008006" key="9">
    <source>
        <dbReference type="Google" id="ProtNLM"/>
    </source>
</evidence>
<organism evidence="7 8">
    <name type="scientific">Achromobacter kerstersii</name>
    <dbReference type="NCBI Taxonomy" id="1353890"/>
    <lineage>
        <taxon>Bacteria</taxon>
        <taxon>Pseudomonadati</taxon>
        <taxon>Pseudomonadota</taxon>
        <taxon>Betaproteobacteria</taxon>
        <taxon>Burkholderiales</taxon>
        <taxon>Alcaligenaceae</taxon>
        <taxon>Achromobacter</taxon>
    </lineage>
</organism>
<evidence type="ECO:0000256" key="4">
    <source>
        <dbReference type="ARBA" id="ARBA00022989"/>
    </source>
</evidence>
<proteinExistence type="predicted"/>
<feature type="transmembrane region" description="Helical" evidence="6">
    <location>
        <begin position="181"/>
        <end position="198"/>
    </location>
</feature>
<dbReference type="EMBL" id="CADIJQ010000003">
    <property type="protein sequence ID" value="CAB3701668.1"/>
    <property type="molecule type" value="Genomic_DNA"/>
</dbReference>
<dbReference type="PANTHER" id="PTHR30086">
    <property type="entry name" value="ARGININE EXPORTER PROTEIN ARGO"/>
    <property type="match status" value="1"/>
</dbReference>
<evidence type="ECO:0000256" key="1">
    <source>
        <dbReference type="ARBA" id="ARBA00004651"/>
    </source>
</evidence>
<evidence type="ECO:0000256" key="3">
    <source>
        <dbReference type="ARBA" id="ARBA00022692"/>
    </source>
</evidence>
<keyword evidence="2" id="KW-1003">Cell membrane</keyword>